<dbReference type="InterPro" id="IPR044677">
    <property type="entry name" value="SLC25A3/Pic2/Mir1-like"/>
</dbReference>
<dbReference type="PANTHER" id="PTHR45671">
    <property type="entry name" value="SOLUTE CARRIER FAMILY 25 (MITOCHONDRIAL CARRIER PHOSPHATE CARRIER), MEMBER 3, LIKE-RELATED-RELATED"/>
    <property type="match status" value="1"/>
</dbReference>
<dbReference type="EMBL" id="CAICTM010001388">
    <property type="protein sequence ID" value="CAB9523213.1"/>
    <property type="molecule type" value="Genomic_DNA"/>
</dbReference>
<protein>
    <submittedName>
        <fullName evidence="14">Substrate carrier family protein N</fullName>
    </submittedName>
</protein>
<feature type="repeat" description="Solcar" evidence="10">
    <location>
        <begin position="598"/>
        <end position="682"/>
    </location>
</feature>
<dbReference type="SUPFAM" id="SSF103506">
    <property type="entry name" value="Mitochondrial carrier"/>
    <property type="match status" value="1"/>
</dbReference>
<evidence type="ECO:0000256" key="1">
    <source>
        <dbReference type="ARBA" id="ARBA00004448"/>
    </source>
</evidence>
<keyword evidence="8" id="KW-0496">Mitochondrion</keyword>
<feature type="transmembrane region" description="Helical" evidence="12">
    <location>
        <begin position="855"/>
        <end position="876"/>
    </location>
</feature>
<keyword evidence="5" id="KW-0677">Repeat</keyword>
<dbReference type="AlphaFoldDB" id="A0A9N8HUJ1"/>
<evidence type="ECO:0000256" key="11">
    <source>
        <dbReference type="SAM" id="MobiDB-lite"/>
    </source>
</evidence>
<organism evidence="14 15">
    <name type="scientific">Seminavis robusta</name>
    <dbReference type="NCBI Taxonomy" id="568900"/>
    <lineage>
        <taxon>Eukaryota</taxon>
        <taxon>Sar</taxon>
        <taxon>Stramenopiles</taxon>
        <taxon>Ochrophyta</taxon>
        <taxon>Bacillariophyta</taxon>
        <taxon>Bacillariophyceae</taxon>
        <taxon>Bacillariophycidae</taxon>
        <taxon>Naviculales</taxon>
        <taxon>Naviculaceae</taxon>
        <taxon>Seminavis</taxon>
    </lineage>
</organism>
<gene>
    <name evidence="14" type="ORF">SEMRO_1390_G268630.1</name>
</gene>
<dbReference type="Gene3D" id="1.50.40.10">
    <property type="entry name" value="Mitochondrial carrier domain"/>
    <property type="match status" value="1"/>
</dbReference>
<keyword evidence="3" id="KW-0813">Transport</keyword>
<dbReference type="GO" id="GO:0005315">
    <property type="term" value="F:phosphate transmembrane transporter activity"/>
    <property type="evidence" value="ECO:0007669"/>
    <property type="project" value="InterPro"/>
</dbReference>
<keyword evidence="9 10" id="KW-0472">Membrane</keyword>
<dbReference type="PANTHER" id="PTHR45671:SF12">
    <property type="entry name" value="MITOCHONDRIAL PHOSPHATE CARRIER PROTEIN"/>
    <property type="match status" value="1"/>
</dbReference>
<reference evidence="14" key="1">
    <citation type="submission" date="2020-06" db="EMBL/GenBank/DDBJ databases">
        <authorList>
            <consortium name="Plant Systems Biology data submission"/>
        </authorList>
    </citation>
    <scope>NUCLEOTIDE SEQUENCE</scope>
    <source>
        <strain evidence="14">D6</strain>
    </source>
</reference>
<keyword evidence="4 10" id="KW-0812">Transmembrane</keyword>
<feature type="region of interest" description="Disordered" evidence="11">
    <location>
        <begin position="64"/>
        <end position="92"/>
    </location>
</feature>
<dbReference type="Proteomes" id="UP001153069">
    <property type="component" value="Unassembled WGS sequence"/>
</dbReference>
<name>A0A9N8HUJ1_9STRA</name>
<accession>A0A9N8HUJ1</accession>
<feature type="signal peptide" evidence="13">
    <location>
        <begin position="1"/>
        <end position="20"/>
    </location>
</feature>
<feature type="chain" id="PRO_5040222520" evidence="13">
    <location>
        <begin position="21"/>
        <end position="899"/>
    </location>
</feature>
<evidence type="ECO:0000256" key="4">
    <source>
        <dbReference type="ARBA" id="ARBA00022692"/>
    </source>
</evidence>
<feature type="repeat" description="Solcar" evidence="10">
    <location>
        <begin position="694"/>
        <end position="778"/>
    </location>
</feature>
<evidence type="ECO:0000256" key="2">
    <source>
        <dbReference type="ARBA" id="ARBA00006375"/>
    </source>
</evidence>
<evidence type="ECO:0000256" key="9">
    <source>
        <dbReference type="ARBA" id="ARBA00023136"/>
    </source>
</evidence>
<proteinExistence type="inferred from homology"/>
<evidence type="ECO:0000256" key="13">
    <source>
        <dbReference type="SAM" id="SignalP"/>
    </source>
</evidence>
<evidence type="ECO:0000256" key="10">
    <source>
        <dbReference type="PROSITE-ProRule" id="PRU00282"/>
    </source>
</evidence>
<dbReference type="InterPro" id="IPR023395">
    <property type="entry name" value="MCP_dom_sf"/>
</dbReference>
<dbReference type="OrthoDB" id="427452at2759"/>
<keyword evidence="7 12" id="KW-1133">Transmembrane helix</keyword>
<evidence type="ECO:0000313" key="15">
    <source>
        <dbReference type="Proteomes" id="UP001153069"/>
    </source>
</evidence>
<keyword evidence="13" id="KW-0732">Signal</keyword>
<keyword evidence="15" id="KW-1185">Reference proteome</keyword>
<evidence type="ECO:0000256" key="5">
    <source>
        <dbReference type="ARBA" id="ARBA00022737"/>
    </source>
</evidence>
<feature type="repeat" description="Solcar" evidence="10">
    <location>
        <begin position="792"/>
        <end position="875"/>
    </location>
</feature>
<evidence type="ECO:0000256" key="6">
    <source>
        <dbReference type="ARBA" id="ARBA00022792"/>
    </source>
</evidence>
<evidence type="ECO:0000256" key="3">
    <source>
        <dbReference type="ARBA" id="ARBA00022448"/>
    </source>
</evidence>
<comment type="subcellular location">
    <subcellularLocation>
        <location evidence="1">Mitochondrion inner membrane</location>
        <topology evidence="1">Multi-pass membrane protein</topology>
    </subcellularLocation>
</comment>
<comment type="caution">
    <text evidence="14">The sequence shown here is derived from an EMBL/GenBank/DDBJ whole genome shotgun (WGS) entry which is preliminary data.</text>
</comment>
<dbReference type="GO" id="GO:1990547">
    <property type="term" value="P:mitochondrial phosphate ion transmembrane transport"/>
    <property type="evidence" value="ECO:0007669"/>
    <property type="project" value="InterPro"/>
</dbReference>
<dbReference type="Pfam" id="PF00153">
    <property type="entry name" value="Mito_carr"/>
    <property type="match status" value="3"/>
</dbReference>
<evidence type="ECO:0000256" key="12">
    <source>
        <dbReference type="SAM" id="Phobius"/>
    </source>
</evidence>
<evidence type="ECO:0000313" key="14">
    <source>
        <dbReference type="EMBL" id="CAB9523213.1"/>
    </source>
</evidence>
<evidence type="ECO:0000256" key="7">
    <source>
        <dbReference type="ARBA" id="ARBA00022989"/>
    </source>
</evidence>
<dbReference type="InterPro" id="IPR018108">
    <property type="entry name" value="MCP_transmembrane"/>
</dbReference>
<sequence length="899" mass="96921">MNLSFSSILLIIGCWGHVASFQALPNSIWTKKLGVSQSLSPPSGRKWAISGVLSNSKGINSLSGLQATKSSSQSDDSQEEETNSSYGLDRTTRVGTLQPMNRRVFMAAAAAAIVTNSVLLEKATAADNSKSASTPPLPWETNPVNKRSGVTVTDVETVGYNVAFVTYLSRFLLNFDQNCQRYWFTGVSIPQTATSAEVERIRLDQFAAFSASVELGLRQYNQGSDGPKQLLQDLVQKYGTIPDKNIDDSKASERRVARAARRQIALLFGLMEVNQPTKEITKLLAAVDNGRVSSVQLNKDALQMQGFELGREPIVTFNPPQAGDSFQVAEGRVVLKPTGNLLRLDIVNGGSGYSSPAIVTVSPPPTEGGITAKVQAKIVKGQVESLRIIDTGSGYTDKDPIEIVVVPTDGEPAVVAPVLNMAISRIDVTREGSGYAVEKPTKVYLTPFPENISKNKGSSAEPVLIGLTYPVAEKSSFTSFRKDDDTKELRDQESNFEKRYNLQQGSGAVSGIDSGAAAPRLPFWTGRASSSAELLRMLPAGVGLEYDSSAKRYALAMDTEYMKKYPAFLQQGSSRIIGTEFGPRGRAPIERDRELDLSAYLRFSLSGATCASAVHLALTPLDVAKTRLQTAPDKNPNIATAFQNIAQEDGLSTFFTGWIPTILGNFLSGGVLYVTTEFIRRYLTEAAGVEALNLEVPIILAAAAVASALGAVLSCPFEAVRIRTVAQPDFAPNSIEVFTKMLQEEGIGSLTDAIPVFLVRNIPYAMTKFTIFDISTERLYEAFPAAQEDIKLSLLVSLVGGILGGSAAACVSNPADAVISELKKSSTELTPQQAVANMLERNGVATFFVGLPLRIVFYSLIASMTFVVYDFVRILLRIGPDDLRLYLDVLNGSLGNSPS</sequence>
<dbReference type="GO" id="GO:0005743">
    <property type="term" value="C:mitochondrial inner membrane"/>
    <property type="evidence" value="ECO:0007669"/>
    <property type="project" value="UniProtKB-SubCell"/>
</dbReference>
<dbReference type="PROSITE" id="PS50920">
    <property type="entry name" value="SOLCAR"/>
    <property type="match status" value="3"/>
</dbReference>
<keyword evidence="6" id="KW-0999">Mitochondrion inner membrane</keyword>
<evidence type="ECO:0000256" key="8">
    <source>
        <dbReference type="ARBA" id="ARBA00023128"/>
    </source>
</evidence>
<comment type="similarity">
    <text evidence="2">Belongs to the mitochondrial carrier (TC 2.A.29) family.</text>
</comment>